<evidence type="ECO:0000256" key="6">
    <source>
        <dbReference type="ARBA" id="ARBA00022857"/>
    </source>
</evidence>
<feature type="binding site" evidence="10">
    <location>
        <position position="161"/>
    </location>
    <ligand>
        <name>(6S)-NADPHX</name>
        <dbReference type="ChEBI" id="CHEBI:64076"/>
    </ligand>
</feature>
<keyword evidence="7 10" id="KW-0630">Potassium</keyword>
<dbReference type="Pfam" id="PF03853">
    <property type="entry name" value="YjeF_N"/>
    <property type="match status" value="1"/>
</dbReference>
<evidence type="ECO:0000313" key="13">
    <source>
        <dbReference type="Proteomes" id="UP000242525"/>
    </source>
</evidence>
<dbReference type="Gene3D" id="3.40.50.10260">
    <property type="entry name" value="YjeF N-terminal domain"/>
    <property type="match status" value="1"/>
</dbReference>
<feature type="binding site" evidence="10">
    <location>
        <position position="60"/>
    </location>
    <ligand>
        <name>K(+)</name>
        <dbReference type="ChEBI" id="CHEBI:29103"/>
    </ligand>
</feature>
<keyword evidence="10" id="KW-0963">Cytoplasm</keyword>
<dbReference type="STRING" id="1173061.A0A0J9XAM8"/>
<dbReference type="HAMAP" id="MF_01966">
    <property type="entry name" value="NADHX_epimerase"/>
    <property type="match status" value="1"/>
</dbReference>
<comment type="caution">
    <text evidence="10">Lacks conserved residue(s) required for the propagation of feature annotation.</text>
</comment>
<evidence type="ECO:0000256" key="8">
    <source>
        <dbReference type="ARBA" id="ARBA00023027"/>
    </source>
</evidence>
<proteinExistence type="inferred from homology"/>
<comment type="catalytic activity">
    <reaction evidence="2 10">
        <text>(6R)-NADPHX = (6S)-NADPHX</text>
        <dbReference type="Rhea" id="RHEA:32227"/>
        <dbReference type="ChEBI" id="CHEBI:64076"/>
        <dbReference type="ChEBI" id="CHEBI:64077"/>
        <dbReference type="EC" id="5.1.99.6"/>
    </reaction>
</comment>
<evidence type="ECO:0000256" key="10">
    <source>
        <dbReference type="HAMAP-Rule" id="MF_03159"/>
    </source>
</evidence>
<dbReference type="OrthoDB" id="10064708at2759"/>
<feature type="domain" description="YjeF N-terminal" evidence="11">
    <location>
        <begin position="9"/>
        <end position="209"/>
    </location>
</feature>
<dbReference type="EC" id="5.1.99.6" evidence="3 10"/>
<dbReference type="PANTHER" id="PTHR13232">
    <property type="entry name" value="NAD(P)H-HYDRATE EPIMERASE"/>
    <property type="match status" value="1"/>
</dbReference>
<sequence length="245" mass="26651">MKYISAATAAAIDKELMSAGGFSIDQLMELAGLSVAQAVHKAHPIQLPRKVLVLAGPGNNGGDGLVAARHLHLFGYQIIGVYYPKQKQTPLFTGLETQLRRLHVPLLAEPAELKAAFAECSHVVDALFGFSFKGTVRAPFDQAIELLRARDRTKTYVTSVDIPSGWDVDEGPVPANGPTFTPDSLVSLTAPKRAAHRFLELGTPGEIRRHFVGGRFVDEDLAKKYDFEVPDYEGVDQVVEVSSKL</sequence>
<dbReference type="SUPFAM" id="SSF64153">
    <property type="entry name" value="YjeF N-terminal domain-like"/>
    <property type="match status" value="1"/>
</dbReference>
<evidence type="ECO:0000256" key="4">
    <source>
        <dbReference type="ARBA" id="ARBA00022723"/>
    </source>
</evidence>
<feature type="binding site" evidence="10">
    <location>
        <begin position="59"/>
        <end position="63"/>
    </location>
    <ligand>
        <name>(6S)-NADPHX</name>
        <dbReference type="ChEBI" id="CHEBI:64076"/>
    </ligand>
</feature>
<comment type="cofactor">
    <cofactor evidence="10">
        <name>K(+)</name>
        <dbReference type="ChEBI" id="CHEBI:29103"/>
    </cofactor>
    <text evidence="10">Binds 1 potassium ion per subunit.</text>
</comment>
<dbReference type="AlphaFoldDB" id="A0A0J9XAM8"/>
<comment type="function">
    <text evidence="10">Catalyzes the epimerization of the S- and R-forms of NAD(P)HX, a damaged form of NAD(P)H that is a result of enzymatic or heat-dependent hydration. This is a prerequisite for the S-specific NAD(P)H-hydrate dehydratase to allow the repair of both epimers of NAD(P)HX.</text>
</comment>
<evidence type="ECO:0000256" key="5">
    <source>
        <dbReference type="ARBA" id="ARBA00022741"/>
    </source>
</evidence>
<comment type="caution">
    <text evidence="12">The sequence shown here is derived from an EMBL/GenBank/DDBJ whole genome shotgun (WGS) entry which is preliminary data.</text>
</comment>
<dbReference type="GO" id="GO:0000166">
    <property type="term" value="F:nucleotide binding"/>
    <property type="evidence" value="ECO:0007669"/>
    <property type="project" value="UniProtKB-KW"/>
</dbReference>
<comment type="catalytic activity">
    <reaction evidence="1 10">
        <text>(6R)-NADHX = (6S)-NADHX</text>
        <dbReference type="Rhea" id="RHEA:32215"/>
        <dbReference type="ChEBI" id="CHEBI:64074"/>
        <dbReference type="ChEBI" id="CHEBI:64075"/>
        <dbReference type="EC" id="5.1.99.6"/>
    </reaction>
</comment>
<dbReference type="GO" id="GO:0005739">
    <property type="term" value="C:mitochondrion"/>
    <property type="evidence" value="ECO:0007669"/>
    <property type="project" value="UniProtKB-SubCell"/>
</dbReference>
<reference evidence="12" key="1">
    <citation type="submission" date="2014-03" db="EMBL/GenBank/DDBJ databases">
        <authorList>
            <person name="Casaregola S."/>
        </authorList>
    </citation>
    <scope>NUCLEOTIDE SEQUENCE [LARGE SCALE GENOMIC DNA]</scope>
    <source>
        <strain evidence="12">CLIB 918</strain>
    </source>
</reference>
<feature type="binding site" evidence="10">
    <location>
        <begin position="129"/>
        <end position="135"/>
    </location>
    <ligand>
        <name>(6S)-NADPHX</name>
        <dbReference type="ChEBI" id="CHEBI:64076"/>
    </ligand>
</feature>
<keyword evidence="10" id="KW-0496">Mitochondrion</keyword>
<dbReference type="PROSITE" id="PS51385">
    <property type="entry name" value="YJEF_N"/>
    <property type="match status" value="1"/>
</dbReference>
<evidence type="ECO:0000256" key="2">
    <source>
        <dbReference type="ARBA" id="ARBA00000909"/>
    </source>
</evidence>
<evidence type="ECO:0000256" key="7">
    <source>
        <dbReference type="ARBA" id="ARBA00022958"/>
    </source>
</evidence>
<evidence type="ECO:0000259" key="11">
    <source>
        <dbReference type="PROSITE" id="PS51385"/>
    </source>
</evidence>
<gene>
    <name evidence="12" type="ORF">BN980_GECA07s02925g</name>
</gene>
<organism evidence="12 13">
    <name type="scientific">Geotrichum candidum</name>
    <name type="common">Oospora lactis</name>
    <name type="synonym">Dipodascus geotrichum</name>
    <dbReference type="NCBI Taxonomy" id="1173061"/>
    <lineage>
        <taxon>Eukaryota</taxon>
        <taxon>Fungi</taxon>
        <taxon>Dikarya</taxon>
        <taxon>Ascomycota</taxon>
        <taxon>Saccharomycotina</taxon>
        <taxon>Dipodascomycetes</taxon>
        <taxon>Dipodascales</taxon>
        <taxon>Dipodascaceae</taxon>
        <taxon>Geotrichum</taxon>
    </lineage>
</organism>
<dbReference type="InterPro" id="IPR032976">
    <property type="entry name" value="YJEFN_prot_NAXE-like"/>
</dbReference>
<evidence type="ECO:0000256" key="9">
    <source>
        <dbReference type="ARBA" id="ARBA00023235"/>
    </source>
</evidence>
<dbReference type="GO" id="GO:0046872">
    <property type="term" value="F:metal ion binding"/>
    <property type="evidence" value="ECO:0007669"/>
    <property type="project" value="UniProtKB-KW"/>
</dbReference>
<comment type="similarity">
    <text evidence="10">Belongs to the NnrE/AIBP family.</text>
</comment>
<keyword evidence="4 10" id="KW-0479">Metal-binding</keyword>
<comment type="subcellular location">
    <subcellularLocation>
        <location evidence="10">Cytoplasm</location>
    </subcellularLocation>
    <subcellularLocation>
        <location evidence="10">Mitochondrion</location>
    </subcellularLocation>
</comment>
<keyword evidence="6" id="KW-0521">NADP</keyword>
<dbReference type="InterPro" id="IPR036652">
    <property type="entry name" value="YjeF_N_dom_sf"/>
</dbReference>
<dbReference type="EMBL" id="CCBN010000007">
    <property type="protein sequence ID" value="CDO54323.1"/>
    <property type="molecule type" value="Genomic_DNA"/>
</dbReference>
<keyword evidence="9 10" id="KW-0413">Isomerase</keyword>
<dbReference type="Proteomes" id="UP000242525">
    <property type="component" value="Unassembled WGS sequence"/>
</dbReference>
<dbReference type="GO" id="GO:0052856">
    <property type="term" value="F:NAD(P)HX epimerase activity"/>
    <property type="evidence" value="ECO:0007669"/>
    <property type="project" value="UniProtKB-UniRule"/>
</dbReference>
<keyword evidence="5 10" id="KW-0547">Nucleotide-binding</keyword>
<feature type="binding site" evidence="10">
    <location>
        <position position="164"/>
    </location>
    <ligand>
        <name>K(+)</name>
        <dbReference type="ChEBI" id="CHEBI:29103"/>
    </ligand>
</feature>
<dbReference type="NCBIfam" id="TIGR00197">
    <property type="entry name" value="yjeF_nterm"/>
    <property type="match status" value="1"/>
</dbReference>
<evidence type="ECO:0000256" key="1">
    <source>
        <dbReference type="ARBA" id="ARBA00000013"/>
    </source>
</evidence>
<keyword evidence="13" id="KW-1185">Reference proteome</keyword>
<evidence type="ECO:0000313" key="12">
    <source>
        <dbReference type="EMBL" id="CDO54323.1"/>
    </source>
</evidence>
<name>A0A0J9XAM8_GEOCN</name>
<protein>
    <recommendedName>
        <fullName evidence="3 10">NAD(P)H-hydrate epimerase</fullName>
        <ecNumber evidence="3 10">5.1.99.6</ecNumber>
    </recommendedName>
    <alternativeName>
        <fullName evidence="10">NAD(P)HX epimerase</fullName>
    </alternativeName>
</protein>
<feature type="binding site" evidence="10">
    <location>
        <position position="125"/>
    </location>
    <ligand>
        <name>K(+)</name>
        <dbReference type="ChEBI" id="CHEBI:29103"/>
    </ligand>
</feature>
<dbReference type="InterPro" id="IPR004443">
    <property type="entry name" value="YjeF_N_dom"/>
</dbReference>
<accession>A0A0J9XAM8</accession>
<evidence type="ECO:0000256" key="3">
    <source>
        <dbReference type="ARBA" id="ARBA00012228"/>
    </source>
</evidence>
<keyword evidence="8 10" id="KW-0520">NAD</keyword>
<dbReference type="PANTHER" id="PTHR13232:SF10">
    <property type="entry name" value="NAD(P)H-HYDRATE EPIMERASE"/>
    <property type="match status" value="1"/>
</dbReference>